<dbReference type="RefSeq" id="XP_030955910.1">
    <property type="nucleotide sequence ID" value="XM_031100050.1"/>
</dbReference>
<dbReference type="OrthoDB" id="1883087at2759"/>
<dbReference type="AlphaFoldDB" id="A0A7N2QYT9"/>
<dbReference type="PANTHER" id="PTHR46162">
    <property type="entry name" value="TRAF-LIKE FAMILY PROTEIN"/>
    <property type="match status" value="1"/>
</dbReference>
<dbReference type="Pfam" id="PF22486">
    <property type="entry name" value="MATH_2"/>
    <property type="match status" value="2"/>
</dbReference>
<dbReference type="Proteomes" id="UP000594261">
    <property type="component" value="Chromosome 2"/>
</dbReference>
<name>A0A7N2QYT9_QUELO</name>
<reference evidence="2" key="2">
    <citation type="submission" date="2021-01" db="UniProtKB">
        <authorList>
            <consortium name="EnsemblPlants"/>
        </authorList>
    </citation>
    <scope>IDENTIFICATION</scope>
</reference>
<feature type="domain" description="MATH" evidence="1">
    <location>
        <begin position="22"/>
        <end position="157"/>
    </location>
</feature>
<dbReference type="SUPFAM" id="SSF49599">
    <property type="entry name" value="TRAF domain-like"/>
    <property type="match status" value="2"/>
</dbReference>
<dbReference type="GeneID" id="115978015"/>
<evidence type="ECO:0000313" key="3">
    <source>
        <dbReference type="Proteomes" id="UP000594261"/>
    </source>
</evidence>
<sequence length="316" mass="35765">MMANLIFDNQDDISRSISDAPPTHYTVKIQSLSLLAKNSVERYETGAFESGGYKWKLVIYPNGNKVKNAKEHVSLYLAIEDADSLPPGWEVHAVFRFFLLDQIRDNYLIIQDTTKKEKRFRGMKLEWGLDKAISIKAFNDVSDGFLVDDTCVFGAEVFVCKERSTGRGECVSLIKDAIANKYVWKIENYSKLNAESYDSKPFNAGDQKWKIRLYPSGKGIGMGSHISLYLALADPTSLPPGLKIYAEFTLRMQDQMYSRHHFGKVSRWFSASSQELGWSRFISIGYMNLTNMGYLVKDTCLVEAEVTVHAVVNALS</sequence>
<dbReference type="InterPro" id="IPR008974">
    <property type="entry name" value="TRAF-like"/>
</dbReference>
<dbReference type="PROSITE" id="PS50144">
    <property type="entry name" value="MATH"/>
    <property type="match status" value="2"/>
</dbReference>
<evidence type="ECO:0000259" key="1">
    <source>
        <dbReference type="PROSITE" id="PS50144"/>
    </source>
</evidence>
<dbReference type="CDD" id="cd00121">
    <property type="entry name" value="MATH"/>
    <property type="match status" value="2"/>
</dbReference>
<reference evidence="3" key="1">
    <citation type="journal article" date="2016" name="G3 (Bethesda)">
        <title>First Draft Assembly and Annotation of the Genome of a California Endemic Oak Quercus lobata Nee (Fagaceae).</title>
        <authorList>
            <person name="Sork V.L."/>
            <person name="Fitz-Gibbon S.T."/>
            <person name="Puiu D."/>
            <person name="Crepeau M."/>
            <person name="Gugger P.F."/>
            <person name="Sherman R."/>
            <person name="Stevens K."/>
            <person name="Langley C.H."/>
            <person name="Pellegrini M."/>
            <person name="Salzberg S.L."/>
        </authorList>
    </citation>
    <scope>NUCLEOTIDE SEQUENCE [LARGE SCALE GENOMIC DNA]</scope>
    <source>
        <strain evidence="3">cv. SW786</strain>
    </source>
</reference>
<gene>
    <name evidence="2" type="primary">LOC115978015</name>
</gene>
<accession>A0A7N2QYT9</accession>
<dbReference type="PANTHER" id="PTHR46162:SF2">
    <property type="entry name" value="ANKYRIN REPEAT-CONTAINING PROTEIN-RELATED"/>
    <property type="match status" value="1"/>
</dbReference>
<dbReference type="Gramene" id="QL02p027073:mrna">
    <property type="protein sequence ID" value="QL02p027073:mrna"/>
    <property type="gene ID" value="QL02p027073"/>
</dbReference>
<proteinExistence type="predicted"/>
<dbReference type="EnsemblPlants" id="QL02p027073:mrna">
    <property type="protein sequence ID" value="QL02p027073:mrna"/>
    <property type="gene ID" value="QL02p027073"/>
</dbReference>
<keyword evidence="3" id="KW-1185">Reference proteome</keyword>
<dbReference type="FunCoup" id="A0A7N2QYT9">
    <property type="interactions" value="146"/>
</dbReference>
<dbReference type="OMA" id="HYILKIM"/>
<protein>
    <recommendedName>
        <fullName evidence="1">MATH domain-containing protein</fullName>
    </recommendedName>
</protein>
<dbReference type="KEGG" id="qlo:115978015"/>
<organism evidence="2 3">
    <name type="scientific">Quercus lobata</name>
    <name type="common">Valley oak</name>
    <dbReference type="NCBI Taxonomy" id="97700"/>
    <lineage>
        <taxon>Eukaryota</taxon>
        <taxon>Viridiplantae</taxon>
        <taxon>Streptophyta</taxon>
        <taxon>Embryophyta</taxon>
        <taxon>Tracheophyta</taxon>
        <taxon>Spermatophyta</taxon>
        <taxon>Magnoliopsida</taxon>
        <taxon>eudicotyledons</taxon>
        <taxon>Gunneridae</taxon>
        <taxon>Pentapetalae</taxon>
        <taxon>rosids</taxon>
        <taxon>fabids</taxon>
        <taxon>Fagales</taxon>
        <taxon>Fagaceae</taxon>
        <taxon>Quercus</taxon>
    </lineage>
</organism>
<dbReference type="Gene3D" id="2.60.210.10">
    <property type="entry name" value="Apoptosis, Tumor Necrosis Factor Receptor Associated Protein 2, Chain A"/>
    <property type="match status" value="2"/>
</dbReference>
<dbReference type="SMART" id="SM00061">
    <property type="entry name" value="MATH"/>
    <property type="match status" value="2"/>
</dbReference>
<feature type="domain" description="MATH" evidence="1">
    <location>
        <begin position="179"/>
        <end position="306"/>
    </location>
</feature>
<dbReference type="InterPro" id="IPR002083">
    <property type="entry name" value="MATH/TRAF_dom"/>
</dbReference>
<evidence type="ECO:0000313" key="2">
    <source>
        <dbReference type="EnsemblPlants" id="QL02p027073:mrna"/>
    </source>
</evidence>
<dbReference type="InParanoid" id="A0A7N2QYT9"/>